<reference evidence="1 2" key="1">
    <citation type="submission" date="2020-08" db="EMBL/GenBank/DDBJ databases">
        <title>Genome public.</title>
        <authorList>
            <person name="Liu C."/>
            <person name="Sun Q."/>
        </authorList>
    </citation>
    <scope>NUCLEOTIDE SEQUENCE [LARGE SCALE GENOMIC DNA]</scope>
    <source>
        <strain evidence="1 2">NSJ-37</strain>
    </source>
</reference>
<evidence type="ECO:0000313" key="2">
    <source>
        <dbReference type="Proteomes" id="UP000606193"/>
    </source>
</evidence>
<organism evidence="1 2">
    <name type="scientific">Jutongia huaianensis</name>
    <dbReference type="NCBI Taxonomy" id="2763668"/>
    <lineage>
        <taxon>Bacteria</taxon>
        <taxon>Bacillati</taxon>
        <taxon>Bacillota</taxon>
        <taxon>Clostridia</taxon>
        <taxon>Lachnospirales</taxon>
        <taxon>Lachnospiraceae</taxon>
        <taxon>Jutongia</taxon>
    </lineage>
</organism>
<dbReference type="RefSeq" id="WP_249296854.1">
    <property type="nucleotide sequence ID" value="NZ_JACRSX010000001.1"/>
</dbReference>
<comment type="caution">
    <text evidence="1">The sequence shown here is derived from an EMBL/GenBank/DDBJ whole genome shotgun (WGS) entry which is preliminary data.</text>
</comment>
<evidence type="ECO:0000313" key="1">
    <source>
        <dbReference type="EMBL" id="MBC8561067.1"/>
    </source>
</evidence>
<gene>
    <name evidence="1" type="ORF">H8704_00230</name>
</gene>
<accession>A0ABR7MZ24</accession>
<name>A0ABR7MZ24_9FIRM</name>
<proteinExistence type="predicted"/>
<dbReference type="Proteomes" id="UP000606193">
    <property type="component" value="Unassembled WGS sequence"/>
</dbReference>
<sequence>MRVRKEGAVPEMNWQNECEWKLNDLQNRVREEMEEISTNLGGNMEKAYREVRKKQLKMIKEIKDDIRTVYQ</sequence>
<keyword evidence="2" id="KW-1185">Reference proteome</keyword>
<protein>
    <submittedName>
        <fullName evidence="1">Uncharacterized protein</fullName>
    </submittedName>
</protein>
<dbReference type="EMBL" id="JACRSX010000001">
    <property type="protein sequence ID" value="MBC8561067.1"/>
    <property type="molecule type" value="Genomic_DNA"/>
</dbReference>